<accession>A0A345XWF7</accession>
<protein>
    <recommendedName>
        <fullName evidence="2">Putative sensor domain-containing protein</fullName>
    </recommendedName>
</protein>
<dbReference type="AlphaFoldDB" id="A0A345XWF7"/>
<feature type="transmembrane region" description="Helical" evidence="1">
    <location>
        <begin position="153"/>
        <end position="175"/>
    </location>
</feature>
<name>A0A345XWF7_9ACTN</name>
<keyword evidence="4" id="KW-1185">Reference proteome</keyword>
<reference evidence="3 4" key="1">
    <citation type="submission" date="2018-07" db="EMBL/GenBank/DDBJ databases">
        <title>Draft genome of the type strain Streptomyces armeniacus ATCC 15676.</title>
        <authorList>
            <person name="Labana P."/>
            <person name="Gosse J.T."/>
            <person name="Boddy C.N."/>
        </authorList>
    </citation>
    <scope>NUCLEOTIDE SEQUENCE [LARGE SCALE GENOMIC DNA]</scope>
    <source>
        <strain evidence="3 4">ATCC 15676</strain>
    </source>
</reference>
<keyword evidence="1" id="KW-1133">Transmembrane helix</keyword>
<dbReference type="EMBL" id="CP031320">
    <property type="protein sequence ID" value="AXK35973.1"/>
    <property type="molecule type" value="Genomic_DNA"/>
</dbReference>
<proteinExistence type="predicted"/>
<gene>
    <name evidence="3" type="ORF">DVA86_28580</name>
</gene>
<dbReference type="Proteomes" id="UP000254425">
    <property type="component" value="Chromosome"/>
</dbReference>
<evidence type="ECO:0000313" key="4">
    <source>
        <dbReference type="Proteomes" id="UP000254425"/>
    </source>
</evidence>
<keyword evidence="1" id="KW-0472">Membrane</keyword>
<organism evidence="3 4">
    <name type="scientific">Streptomyces armeniacus</name>
    <dbReference type="NCBI Taxonomy" id="83291"/>
    <lineage>
        <taxon>Bacteria</taxon>
        <taxon>Bacillati</taxon>
        <taxon>Actinomycetota</taxon>
        <taxon>Actinomycetes</taxon>
        <taxon>Kitasatosporales</taxon>
        <taxon>Streptomycetaceae</taxon>
        <taxon>Streptomyces</taxon>
    </lineage>
</organism>
<evidence type="ECO:0000259" key="2">
    <source>
        <dbReference type="Pfam" id="PF13796"/>
    </source>
</evidence>
<evidence type="ECO:0000313" key="3">
    <source>
        <dbReference type="EMBL" id="AXK35973.1"/>
    </source>
</evidence>
<feature type="domain" description="Putative sensor" evidence="2">
    <location>
        <begin position="3"/>
        <end position="186"/>
    </location>
</feature>
<evidence type="ECO:0000256" key="1">
    <source>
        <dbReference type="SAM" id="Phobius"/>
    </source>
</evidence>
<dbReference type="KEGG" id="sarm:DVA86_28580"/>
<dbReference type="Pfam" id="PF13796">
    <property type="entry name" value="Sensor"/>
    <property type="match status" value="1"/>
</dbReference>
<dbReference type="RefSeq" id="WP_208882564.1">
    <property type="nucleotide sequence ID" value="NZ_CP031320.1"/>
</dbReference>
<keyword evidence="1" id="KW-0812">Transmembrane</keyword>
<dbReference type="InterPro" id="IPR025828">
    <property type="entry name" value="Put_sensor_dom"/>
</dbReference>
<feature type="transmembrane region" description="Helical" evidence="1">
    <location>
        <begin position="12"/>
        <end position="45"/>
    </location>
</feature>
<sequence length="199" mass="21130">MGFLLAGFPIGVGAFVAGITMFSFGVGLLVTLLGVPVLVGALTAARGLARVERRRVEAVTGRSLPPHHYREPGGTGLAGLLNRLREPQAWRDLLHTVVAFPVRMLGFALALAWTVGGVGEVLYVLWSWAIPRDDDEQGLLDLAFDISSRSADIGFHTGIGVVLLATAVPVVRALVAMQTALARGLLTNQHAAVRAHRGR</sequence>